<evidence type="ECO:0000313" key="32">
    <source>
        <dbReference type="EMBL" id="AIX36424.1"/>
    </source>
</evidence>
<dbReference type="EMBL" id="KJ019077">
    <property type="protein sequence ID" value="AIX25649.1"/>
    <property type="molecule type" value="Genomic_DNA"/>
</dbReference>
<dbReference type="Proteomes" id="UP000185366">
    <property type="component" value="Segment"/>
</dbReference>
<dbReference type="EMBL" id="KJ019165">
    <property type="protein sequence ID" value="AIX46921.1"/>
    <property type="molecule type" value="Genomic_DNA"/>
</dbReference>
<dbReference type="EMBL" id="KJ019028">
    <property type="protein sequence ID" value="AIX14616.1"/>
    <property type="molecule type" value="Genomic_DNA"/>
</dbReference>
<dbReference type="EMBL" id="KJ019078">
    <property type="protein sequence ID" value="AIX25867.1"/>
    <property type="molecule type" value="Genomic_DNA"/>
</dbReference>
<dbReference type="EMBL" id="KJ019070">
    <property type="protein sequence ID" value="AIX24130.1"/>
    <property type="molecule type" value="Genomic_DNA"/>
</dbReference>
<dbReference type="Proteomes" id="UP000185361">
    <property type="component" value="Segment"/>
</dbReference>
<dbReference type="EMBL" id="KJ019046">
    <property type="protein sequence ID" value="AIX18591.1"/>
    <property type="molecule type" value="Genomic_DNA"/>
</dbReference>
<dbReference type="EMBL" id="KJ019062">
    <property type="protein sequence ID" value="AIX22339.1"/>
    <property type="molecule type" value="Genomic_DNA"/>
</dbReference>
<evidence type="ECO:0000313" key="33">
    <source>
        <dbReference type="EMBL" id="AIX37131.1"/>
    </source>
</evidence>
<dbReference type="Proteomes" id="UP000220606">
    <property type="component" value="Segment"/>
</dbReference>
<dbReference type="EMBL" id="KJ019121">
    <property type="protein sequence ID" value="AIX36424.1"/>
    <property type="molecule type" value="Genomic_DNA"/>
</dbReference>
<reference evidence="47 48" key="1">
    <citation type="submission" date="2013-12" db="EMBL/GenBank/DDBJ databases">
        <title>Ecological redundancy of diverse viral populations within a natural community.</title>
        <authorList>
            <person name="Gregory A.C."/>
            <person name="LaButti K."/>
            <person name="Copeland A."/>
            <person name="Woyke T."/>
            <person name="Sullivan M.B."/>
        </authorList>
    </citation>
    <scope>NUCLEOTIDE SEQUENCE [LARGE SCALE GENOMIC DNA]</scope>
    <source>
        <strain evidence="40">Syn7803C102</strain>
        <strain evidence="41">Syn7803C108</strain>
        <strain evidence="42">Syn7803C109</strain>
        <strain evidence="43">Syn7803C35</strain>
        <strain evidence="44">Syn7803C37</strain>
        <strain evidence="45">Syn7803C39</strain>
        <strain evidence="46">Syn7803C40</strain>
        <strain evidence="1">Syn7803C45</strain>
        <strain evidence="2">Syn7803C46</strain>
        <strain evidence="3">Syn7803C48</strain>
        <strain evidence="4">Syn7803C49</strain>
        <strain evidence="5">Syn7803C54</strain>
        <strain evidence="6">Syn7803C55</strain>
        <strain evidence="7">Syn7803C57</strain>
        <strain evidence="8">Syn7803C72</strain>
        <strain evidence="9">Syn7803C73</strain>
        <strain evidence="10">Syn7803C75</strain>
        <strain evidence="11">Syn7803C77</strain>
        <strain evidence="12">Syn7803C88</strain>
        <strain evidence="13">Syn7803C89</strain>
        <strain evidence="14">Syn7803C93</strain>
        <strain evidence="15">Syn7803US104</strain>
        <strain evidence="16">Syn7803US108</strain>
        <strain evidence="17">Syn7803US109</strain>
        <strain evidence="18">Syn7803US110</strain>
        <strain evidence="19">Syn7803US111</strain>
        <strain evidence="20">Syn7803US113</strain>
        <strain evidence="21">Syn7803US114</strain>
        <strain evidence="22">Syn7803US115</strain>
        <strain evidence="23">Syn7803US116</strain>
        <strain evidence="24">Syn7803US122</strain>
        <strain evidence="26">Syn7803US5</strain>
        <strain evidence="25">Syn7803US59</strain>
        <strain evidence="27">Syn7803US61</strain>
        <strain evidence="28">Syn7803US63</strain>
        <strain evidence="29">Syn7803US64</strain>
        <strain evidence="30">Syn7803US65</strain>
        <strain evidence="31">Syn7803US71</strain>
        <strain evidence="32">Syn7803US78</strain>
        <strain evidence="33">Syn7803US80</strain>
        <strain evidence="34">Syn7803US82</strain>
        <strain evidence="35">Syn7803US83</strain>
        <strain evidence="36">Syn7803US85</strain>
        <strain evidence="37">Syn7803US89</strain>
        <strain evidence="38">Syn7803US94</strain>
        <strain evidence="39">Syn7803US95</strain>
    </source>
</reference>
<dbReference type="EMBL" id="KJ019126">
    <property type="protein sequence ID" value="AIX37569.1"/>
    <property type="molecule type" value="Genomic_DNA"/>
</dbReference>
<evidence type="ECO:0000313" key="27">
    <source>
        <dbReference type="EMBL" id="AIX35129.1"/>
    </source>
</evidence>
<dbReference type="KEGG" id="vg:24171416"/>
<dbReference type="Proteomes" id="UP000185348">
    <property type="component" value="Segment"/>
</dbReference>
<dbReference type="Proteomes" id="UP000185383">
    <property type="component" value="Segment"/>
</dbReference>
<evidence type="ECO:0000313" key="34">
    <source>
        <dbReference type="EMBL" id="AIX37351.1"/>
    </source>
</evidence>
<dbReference type="Proteomes" id="UP000185378">
    <property type="component" value="Segment"/>
</dbReference>
<dbReference type="EMBL" id="KJ019124">
    <property type="protein sequence ID" value="AIX37131.1"/>
    <property type="molecule type" value="Genomic_DNA"/>
</dbReference>
<dbReference type="Proteomes" id="UP000185344">
    <property type="component" value="Segment"/>
</dbReference>
<evidence type="ECO:0000313" key="26">
    <source>
        <dbReference type="EMBL" id="AIX34703.1"/>
    </source>
</evidence>
<dbReference type="EMBL" id="KJ019140">
    <property type="protein sequence ID" value="AIX40586.1"/>
    <property type="molecule type" value="Genomic_DNA"/>
</dbReference>
<evidence type="ECO:0000313" key="6">
    <source>
        <dbReference type="EMBL" id="AIX16127.1"/>
    </source>
</evidence>
<dbReference type="Proteomes" id="UP000185371">
    <property type="component" value="Segment"/>
</dbReference>
<evidence type="ECO:0000313" key="23">
    <source>
        <dbReference type="EMBL" id="AIX26302.1"/>
    </source>
</evidence>
<dbReference type="EMBL" id="KJ019036">
    <property type="protein sequence ID" value="AIX16312.1"/>
    <property type="molecule type" value="Genomic_DNA"/>
</dbReference>
<dbReference type="EMBL" id="KJ019131">
    <property type="protein sequence ID" value="AIX38655.1"/>
    <property type="molecule type" value="Genomic_DNA"/>
</dbReference>
<evidence type="ECO:0000313" key="50">
    <source>
        <dbReference type="Proteomes" id="UP000185368"/>
    </source>
</evidence>
<dbReference type="Proteomes" id="UP000185373">
    <property type="component" value="Segment"/>
</dbReference>
<dbReference type="EMBL" id="KJ019073">
    <property type="protein sequence ID" value="AIX24783.1"/>
    <property type="molecule type" value="Genomic_DNA"/>
</dbReference>
<dbReference type="Proteomes" id="UP000185347">
    <property type="component" value="Segment"/>
</dbReference>
<dbReference type="Proteomes" id="UP000185350">
    <property type="component" value="Segment"/>
</dbReference>
<dbReference type="Proteomes" id="UP000185346">
    <property type="component" value="Segment"/>
</dbReference>
<evidence type="ECO:0000313" key="5">
    <source>
        <dbReference type="EMBL" id="AIX15910.1"/>
    </source>
</evidence>
<dbReference type="EMBL" id="KJ019079">
    <property type="protein sequence ID" value="AIX26085.1"/>
    <property type="molecule type" value="Genomic_DNA"/>
</dbReference>
<dbReference type="Proteomes" id="UP000185368">
    <property type="component" value="Segment"/>
</dbReference>
<dbReference type="EMBL" id="KJ019125">
    <property type="protein sequence ID" value="AIX37351.1"/>
    <property type="molecule type" value="Genomic_DNA"/>
</dbReference>
<dbReference type="EMBL" id="KJ019080">
    <property type="protein sequence ID" value="AIX26302.1"/>
    <property type="molecule type" value="Genomic_DNA"/>
</dbReference>
<dbReference type="Proteomes" id="UP000185367">
    <property type="component" value="Segment"/>
</dbReference>
<evidence type="ECO:0000313" key="44">
    <source>
        <dbReference type="EMBL" id="AIX46278.1"/>
    </source>
</evidence>
<evidence type="ECO:0000313" key="30">
    <source>
        <dbReference type="EMBL" id="AIX35987.1"/>
    </source>
</evidence>
<evidence type="ECO:0000313" key="46">
    <source>
        <dbReference type="EMBL" id="AIX46921.1"/>
    </source>
</evidence>
<dbReference type="Proteomes" id="UP000185379">
    <property type="component" value="Segment"/>
</dbReference>
<dbReference type="EMBL" id="KJ019113">
    <property type="protein sequence ID" value="AIX34703.1"/>
    <property type="molecule type" value="Genomic_DNA"/>
</dbReference>
<dbReference type="Proteomes" id="UP000033003">
    <property type="component" value="Segment"/>
</dbReference>
<dbReference type="EMBL" id="KJ019127">
    <property type="protein sequence ID" value="AIX37787.1"/>
    <property type="molecule type" value="Genomic_DNA"/>
</dbReference>
<dbReference type="Proteomes" id="UP000185360">
    <property type="component" value="Genome"/>
</dbReference>
<evidence type="ECO:0000313" key="24">
    <source>
        <dbReference type="EMBL" id="AIX26938.1"/>
    </source>
</evidence>
<dbReference type="Proteomes" id="UP000185343">
    <property type="component" value="Segment"/>
</dbReference>
<evidence type="ECO:0000313" key="38">
    <source>
        <dbReference type="EMBL" id="AIX38437.1"/>
    </source>
</evidence>
<evidence type="ECO:0000313" key="14">
    <source>
        <dbReference type="EMBL" id="AIX22339.1"/>
    </source>
</evidence>
<evidence type="ECO:0000313" key="41">
    <source>
        <dbReference type="EMBL" id="AIX40367.1"/>
    </source>
</evidence>
<dbReference type="Proteomes" id="UP000185365">
    <property type="component" value="Segment"/>
</dbReference>
<evidence type="ECO:0000313" key="29">
    <source>
        <dbReference type="EMBL" id="AIX35768.1"/>
    </source>
</evidence>
<dbReference type="Proteomes" id="UP000185385">
    <property type="component" value="Segment"/>
</dbReference>
<evidence type="ECO:0000313" key="49">
    <source>
        <dbReference type="Proteomes" id="UP000185365"/>
    </source>
</evidence>
<dbReference type="EMBL" id="KJ019136">
    <property type="protein sequence ID" value="AIX39731.1"/>
    <property type="molecule type" value="Genomic_DNA"/>
</dbReference>
<dbReference type="EMBL" id="KJ019029">
    <property type="protein sequence ID" value="AIX14836.1"/>
    <property type="molecule type" value="Genomic_DNA"/>
</dbReference>
<organism evidence="8 50">
    <name type="scientific">Synechococcus phage ACG-2014d</name>
    <dbReference type="NCBI Taxonomy" id="1493509"/>
    <lineage>
        <taxon>Viruses</taxon>
        <taxon>Duplodnaviria</taxon>
        <taxon>Heunggongvirae</taxon>
        <taxon>Uroviricota</taxon>
        <taxon>Caudoviricetes</taxon>
        <taxon>Pantevenvirales</taxon>
        <taxon>Kyanoviridae</taxon>
        <taxon>Lowelvirus</taxon>
        <taxon>Lowelvirus tuscon4d</taxon>
    </lineage>
</organism>
<evidence type="ECO:0000313" key="39">
    <source>
        <dbReference type="EMBL" id="AIX38655.1"/>
    </source>
</evidence>
<dbReference type="Proteomes" id="UP000185381">
    <property type="component" value="Genome"/>
</dbReference>
<evidence type="ECO:0000313" key="31">
    <source>
        <dbReference type="EMBL" id="AIX36207.1"/>
    </source>
</evidence>
<evidence type="ECO:0000313" key="21">
    <source>
        <dbReference type="EMBL" id="AIX25867.1"/>
    </source>
</evidence>
<dbReference type="EMBL" id="KJ019160">
    <property type="protein sequence ID" value="AIX45842.1"/>
    <property type="molecule type" value="Genomic_DNA"/>
</dbReference>
<evidence type="ECO:0000313" key="48">
    <source>
        <dbReference type="Proteomes" id="UP000185343"/>
    </source>
</evidence>
<dbReference type="Proteomes" id="UP000185353">
    <property type="component" value="Segment"/>
</dbReference>
<dbReference type="Proteomes" id="UP000185349">
    <property type="component" value="Segment"/>
</dbReference>
<evidence type="ECO:0000313" key="16">
    <source>
        <dbReference type="EMBL" id="AIX24565.1"/>
    </source>
</evidence>
<evidence type="ECO:0000313" key="28">
    <source>
        <dbReference type="EMBL" id="AIX35550.1"/>
    </source>
</evidence>
<keyword evidence="49" id="KW-1185">Reference proteome</keyword>
<dbReference type="Proteomes" id="UP000185354">
    <property type="component" value="Segment"/>
</dbReference>
<name>A0A0E3EZ42_9CAUD</name>
<dbReference type="EMBL" id="KJ019130">
    <property type="protein sequence ID" value="AIX38437.1"/>
    <property type="molecule type" value="Genomic_DNA"/>
</dbReference>
<dbReference type="EMBL" id="KJ019120">
    <property type="protein sequence ID" value="AIX36207.1"/>
    <property type="molecule type" value="Genomic_DNA"/>
</dbReference>
<dbReference type="Proteomes" id="UP000185363">
    <property type="component" value="Segment"/>
</dbReference>
<accession>A0A0E3EZ42</accession>
<evidence type="ECO:0000313" key="47">
    <source>
        <dbReference type="Proteomes" id="UP000033003"/>
    </source>
</evidence>
<dbReference type="EMBL" id="KJ019115">
    <property type="protein sequence ID" value="AIX35129.1"/>
    <property type="molecule type" value="Genomic_DNA"/>
</dbReference>
<evidence type="ECO:0000313" key="7">
    <source>
        <dbReference type="EMBL" id="AIX16312.1"/>
    </source>
</evidence>
<evidence type="ECO:0000313" key="36">
    <source>
        <dbReference type="EMBL" id="AIX37787.1"/>
    </source>
</evidence>
<dbReference type="EMBL" id="KJ019050">
    <property type="protein sequence ID" value="AIX19461.1"/>
    <property type="molecule type" value="Genomic_DNA"/>
</dbReference>
<dbReference type="Proteomes" id="UP000185362">
    <property type="component" value="Segment"/>
</dbReference>
<dbReference type="Proteomes" id="UP000185364">
    <property type="component" value="Segment"/>
</dbReference>
<evidence type="ECO:0000313" key="22">
    <source>
        <dbReference type="EMBL" id="AIX26085.1"/>
    </source>
</evidence>
<evidence type="ECO:0000313" key="37">
    <source>
        <dbReference type="EMBL" id="AIX38220.1"/>
    </source>
</evidence>
<dbReference type="Proteomes" id="UP000185382">
    <property type="component" value="Segment"/>
</dbReference>
<dbReference type="EMBL" id="KJ019162">
    <property type="protein sequence ID" value="AIX46278.1"/>
    <property type="molecule type" value="Genomic_DNA"/>
</dbReference>
<evidence type="ECO:0000313" key="2">
    <source>
        <dbReference type="EMBL" id="AIX14836.1"/>
    </source>
</evidence>
<dbReference type="EMBL" id="KJ019083">
    <property type="protein sequence ID" value="AIX26938.1"/>
    <property type="molecule type" value="Genomic_DNA"/>
</dbReference>
<evidence type="ECO:0000313" key="35">
    <source>
        <dbReference type="EMBL" id="AIX37569.1"/>
    </source>
</evidence>
<dbReference type="Proteomes" id="UP000185386">
    <property type="component" value="Segment"/>
</dbReference>
<dbReference type="Proteomes" id="UP000185374">
    <property type="component" value="Segment"/>
</dbReference>
<dbReference type="Proteomes" id="UP000185351">
    <property type="component" value="Segment"/>
</dbReference>
<evidence type="ECO:0000313" key="13">
    <source>
        <dbReference type="EMBL" id="AIX21110.1"/>
    </source>
</evidence>
<dbReference type="Proteomes" id="UP000185356">
    <property type="component" value="Segment"/>
</dbReference>
<evidence type="ECO:0000313" key="10">
    <source>
        <dbReference type="EMBL" id="AIX19027.1"/>
    </source>
</evidence>
<dbReference type="EMBL" id="KJ019117">
    <property type="protein sequence ID" value="AIX35550.1"/>
    <property type="molecule type" value="Genomic_DNA"/>
</dbReference>
<dbReference type="EMBL" id="KJ019074">
    <property type="protein sequence ID" value="AIX25001.1"/>
    <property type="molecule type" value="Genomic_DNA"/>
</dbReference>
<dbReference type="GeneID" id="24171416"/>
<dbReference type="Proteomes" id="UP000185370">
    <property type="component" value="Segment"/>
</dbReference>
<dbReference type="OrthoDB" id="18616at10239"/>
<evidence type="ECO:0000313" key="45">
    <source>
        <dbReference type="EMBL" id="AIX46704.1"/>
    </source>
</evidence>
<evidence type="ECO:0000313" key="17">
    <source>
        <dbReference type="EMBL" id="AIX24783.1"/>
    </source>
</evidence>
<dbReference type="Proteomes" id="UP000185384">
    <property type="component" value="Segment"/>
</dbReference>
<dbReference type="Proteomes" id="UP000185377">
    <property type="component" value="Segment"/>
</dbReference>
<evidence type="ECO:0000313" key="43">
    <source>
        <dbReference type="EMBL" id="AIX45842.1"/>
    </source>
</evidence>
<evidence type="ECO:0000313" key="19">
    <source>
        <dbReference type="EMBL" id="AIX25220.1"/>
    </source>
</evidence>
<dbReference type="EMBL" id="KJ019075">
    <property type="protein sequence ID" value="AIX25220.1"/>
    <property type="molecule type" value="Genomic_DNA"/>
</dbReference>
<dbReference type="EMBL" id="KJ019119">
    <property type="protein sequence ID" value="AIX35987.1"/>
    <property type="molecule type" value="Genomic_DNA"/>
</dbReference>
<dbReference type="EMBL" id="KJ019118">
    <property type="protein sequence ID" value="AIX35768.1"/>
    <property type="molecule type" value="Genomic_DNA"/>
</dbReference>
<dbReference type="EMBL" id="KJ019032">
    <property type="protein sequence ID" value="AIX15481.1"/>
    <property type="molecule type" value="Genomic_DNA"/>
</dbReference>
<protein>
    <submittedName>
        <fullName evidence="8">Baseplate tail tube cap protein</fullName>
    </submittedName>
</protein>
<evidence type="ECO:0000313" key="4">
    <source>
        <dbReference type="EMBL" id="AIX15481.1"/>
    </source>
</evidence>
<evidence type="ECO:0000313" key="11">
    <source>
        <dbReference type="EMBL" id="AIX19461.1"/>
    </source>
</evidence>
<dbReference type="EMBL" id="KJ019164">
    <property type="protein sequence ID" value="AIX46704.1"/>
    <property type="molecule type" value="Genomic_DNA"/>
</dbReference>
<evidence type="ECO:0000313" key="40">
    <source>
        <dbReference type="EMBL" id="AIX39731.1"/>
    </source>
</evidence>
<dbReference type="EMBL" id="KJ019048">
    <property type="protein sequence ID" value="AIX19027.1"/>
    <property type="molecule type" value="Genomic_DNA"/>
</dbReference>
<dbReference type="Proteomes" id="UP000185352">
    <property type="component" value="Segment"/>
</dbReference>
<dbReference type="Proteomes" id="UP000185372">
    <property type="component" value="Genome"/>
</dbReference>
<dbReference type="EMBL" id="KJ019139">
    <property type="protein sequence ID" value="AIX40367.1"/>
    <property type="molecule type" value="Genomic_DNA"/>
</dbReference>
<dbReference type="Proteomes" id="UP000185376">
    <property type="component" value="Segment"/>
</dbReference>
<dbReference type="Proteomes" id="UP000185380">
    <property type="component" value="Segment"/>
</dbReference>
<dbReference type="EMBL" id="KJ019031">
    <property type="protein sequence ID" value="AIX15263.1"/>
    <property type="molecule type" value="Genomic_DNA"/>
</dbReference>
<dbReference type="EMBL" id="KJ019034">
    <property type="protein sequence ID" value="AIX15910.1"/>
    <property type="molecule type" value="Genomic_DNA"/>
</dbReference>
<gene>
    <name evidence="40" type="ORF">Syn7803C102_5</name>
    <name evidence="41" type="ORF">Syn7803C108_5</name>
    <name evidence="42" type="ORF">Syn7803C109_5</name>
    <name evidence="43" type="ORF">Syn7803C35_5</name>
    <name evidence="44" type="ORF">Syn7803C37_5</name>
    <name evidence="45" type="ORF">Syn7803C39_5</name>
    <name evidence="46" type="ORF">Syn7803C40_5</name>
    <name evidence="1" type="ORF">Syn7803C45_5</name>
    <name evidence="2" type="ORF">Syn7803C46_5</name>
    <name evidence="3" type="ORF">Syn7803C48_5</name>
    <name evidence="4" type="ORF">Syn7803C49_5</name>
    <name evidence="5" type="ORF">Syn7803C54_5</name>
    <name evidence="6" type="ORF">Syn7803C55_2</name>
    <name evidence="7" type="ORF">Syn7803C57_5</name>
    <name evidence="8" type="ORF">Syn7803C72_5</name>
    <name evidence="9" type="ORF">Syn7803C73_5</name>
    <name evidence="10" type="ORF">Syn7803C75_5</name>
    <name evidence="11" type="ORF">Syn7803C77_4</name>
    <name evidence="12" type="ORF">Syn7803C88_5</name>
    <name evidence="13" type="ORF">Syn7803C89_5</name>
    <name evidence="14" type="ORF">Syn7803C93_5</name>
    <name evidence="15" type="ORF">Syn7803US104_5</name>
    <name evidence="16" type="ORF">Syn7803US108_5</name>
    <name evidence="17" type="ORF">Syn7803US109_5</name>
    <name evidence="18" type="ORF">Syn7803US110_5</name>
    <name evidence="19" type="ORF">Syn7803US111_5</name>
    <name evidence="20" type="ORF">Syn7803US113_5</name>
    <name evidence="21" type="ORF">Syn7803US114_5</name>
    <name evidence="22" type="ORF">Syn7803US115_5</name>
    <name evidence="23" type="ORF">Syn7803US116_5</name>
    <name evidence="24" type="ORF">Syn7803US122_5</name>
    <name evidence="25" type="ORF">Syn7803US59_5</name>
    <name evidence="26" type="ORF">Syn7803US5_5</name>
    <name evidence="27" type="ORF">Syn7803US61_5</name>
    <name evidence="28" type="ORF">Syn7803US63_4</name>
    <name evidence="29" type="ORF">Syn7803US64_5</name>
    <name evidence="30" type="ORF">Syn7803US65_5</name>
    <name evidence="31" type="ORF">Syn7803US71_5</name>
    <name evidence="32" type="ORF">Syn7803US78_5</name>
    <name evidence="33" type="ORF">Syn7803US80_5</name>
    <name evidence="34" type="ORF">Syn7803US82_5</name>
    <name evidence="35" type="ORF">Syn7803US83_5</name>
    <name evidence="36" type="ORF">Syn7803US85_5</name>
    <name evidence="37" type="ORF">Syn7803US89_5</name>
    <name evidence="38" type="ORF">Syn7803US94_5</name>
    <name evidence="39" type="ORF">Syn7803US95_5</name>
</gene>
<evidence type="ECO:0000313" key="18">
    <source>
        <dbReference type="EMBL" id="AIX25001.1"/>
    </source>
</evidence>
<evidence type="ECO:0000313" key="12">
    <source>
        <dbReference type="EMBL" id="AIX20893.1"/>
    </source>
</evidence>
<evidence type="ECO:0000313" key="15">
    <source>
        <dbReference type="EMBL" id="AIX24130.1"/>
    </source>
</evidence>
<evidence type="ECO:0000313" key="25">
    <source>
        <dbReference type="EMBL" id="AIX34484.1"/>
    </source>
</evidence>
<dbReference type="Proteomes" id="UP000185358">
    <property type="component" value="Segment"/>
</dbReference>
<dbReference type="EMBL" id="KJ019057">
    <property type="protein sequence ID" value="AIX21110.1"/>
    <property type="molecule type" value="Genomic_DNA"/>
</dbReference>
<dbReference type="Proteomes" id="UP000185359">
    <property type="component" value="Segment"/>
</dbReference>
<dbReference type="Proteomes" id="UP000185357">
    <property type="component" value="Segment"/>
</dbReference>
<proteinExistence type="predicted"/>
<dbReference type="Proteomes" id="UP000185355">
    <property type="component" value="Segment"/>
</dbReference>
<evidence type="ECO:0000313" key="42">
    <source>
        <dbReference type="EMBL" id="AIX40586.1"/>
    </source>
</evidence>
<dbReference type="EMBL" id="KJ019072">
    <property type="protein sequence ID" value="AIX24565.1"/>
    <property type="molecule type" value="Genomic_DNA"/>
</dbReference>
<evidence type="ECO:0000313" key="9">
    <source>
        <dbReference type="EMBL" id="AIX18809.1"/>
    </source>
</evidence>
<dbReference type="EMBL" id="KJ019112">
    <property type="protein sequence ID" value="AIX34484.1"/>
    <property type="molecule type" value="Genomic_DNA"/>
</dbReference>
<dbReference type="Proteomes" id="UP000185369">
    <property type="component" value="Segment"/>
</dbReference>
<dbReference type="EMBL" id="KJ019129">
    <property type="protein sequence ID" value="AIX38220.1"/>
    <property type="molecule type" value="Genomic_DNA"/>
</dbReference>
<dbReference type="EMBL" id="KJ019047">
    <property type="protein sequence ID" value="AIX18809.1"/>
    <property type="molecule type" value="Genomic_DNA"/>
</dbReference>
<dbReference type="Proteomes" id="UP000185345">
    <property type="component" value="Segment"/>
</dbReference>
<dbReference type="RefSeq" id="YP_009133348.1">
    <property type="nucleotide sequence ID" value="NC_026923.1"/>
</dbReference>
<evidence type="ECO:0000313" key="20">
    <source>
        <dbReference type="EMBL" id="AIX25649.1"/>
    </source>
</evidence>
<dbReference type="Proteomes" id="UP000185375">
    <property type="component" value="Segment"/>
</dbReference>
<dbReference type="EMBL" id="KJ019056">
    <property type="protein sequence ID" value="AIX20893.1"/>
    <property type="molecule type" value="Genomic_DNA"/>
</dbReference>
<sequence length="343" mass="36832">MASNKKSVTLKYPEKLPFAEKGRGAADSYQAEYADYIKFSRYQFKNSGGPQYFNVPDNSNKTNKELITSAYIAMPSSLSADYGVNYQQANLGALGKAAVGALASESSGEIAATLQEAAKAGLPESAFNNLSQGIQGVGGLIGLNTDGISPNMLSAISQGKVFNPYSEQVFQGVGFRSFNFNFKMVARSEKEAQSIQDILEMFKTGLLPSYGSGGSGKGGSLGGLLTKSGANQRFLNVPDKFLIQFIRVGEDSLSSQALDHFKIDYCVCTAMSVNYTPDGQYVAIKNERLKKAYRAQNKNLSSGSPDNMTQGQAPGMIYVPAITLDLQFTETSIITQEKAIAGY</sequence>
<evidence type="ECO:0000313" key="1">
    <source>
        <dbReference type="EMBL" id="AIX14616.1"/>
    </source>
</evidence>
<evidence type="ECO:0000313" key="3">
    <source>
        <dbReference type="EMBL" id="AIX15263.1"/>
    </source>
</evidence>
<evidence type="ECO:0000313" key="8">
    <source>
        <dbReference type="EMBL" id="AIX18591.1"/>
    </source>
</evidence>
<dbReference type="EMBL" id="KJ019035">
    <property type="protein sequence ID" value="AIX16127.1"/>
    <property type="molecule type" value="Genomic_DNA"/>
</dbReference>